<evidence type="ECO:0000259" key="1">
    <source>
        <dbReference type="Pfam" id="PF02514"/>
    </source>
</evidence>
<dbReference type="PANTHER" id="PTHR44119:SF4">
    <property type="entry name" value="AEROBIC COBALTOCHELATASE SUBUNIT COBN"/>
    <property type="match status" value="1"/>
</dbReference>
<feature type="domain" description="CobN/magnesium chelatase" evidence="1">
    <location>
        <begin position="270"/>
        <end position="1431"/>
    </location>
</feature>
<dbReference type="GO" id="GO:0051116">
    <property type="term" value="F:cobaltochelatase activity"/>
    <property type="evidence" value="ECO:0007669"/>
    <property type="project" value="InterPro"/>
</dbReference>
<dbReference type="RefSeq" id="WP_242617808.1">
    <property type="nucleotide sequence ID" value="NZ_SHKW01000001.1"/>
</dbReference>
<protein>
    <submittedName>
        <fullName evidence="2">Cobaltochelatase CobN subunit</fullName>
    </submittedName>
</protein>
<accession>A0A4Q7YSZ7</accession>
<sequence>MADSFRQRVIRADGRAFNIVQHRAHLTYCYTGCCCGITERGYAAVPVDVYTQEWLGRKIRNHVHLTKGGCLGPCALANVVSLVFDGRSIWFHSVNSPWQVRQIFDYIDAMLAADRFLQPPAELSEFVFNYYDWDVRKPSEIVAASTLVKTAPDATGAIMLLSHADTDLLTLIKASELLPAELRVSAFSLNALRNEDQLDVLINGEMAKARVIIVRCHGPLSCIPGFDRLRAACIERGQSLVLVSGCGENSSEFSETINVPADVMQSAGGYLALGGVQNFAELFRFLSDRLMLTGYGYAPPTPMPEHGIYLSNPSEESGDVATAEDWERQANPLRPTVALLFYRAHRMSGNTGFIDTIAQALEAKGVNPLCIFTSSLKAKEDGRPAVFKLIEGRANVLITTLSFALGEVNTGSVTQPGEAMLSFERLGIPVVQAIACQMPQGAWEGSRRGLNSVDTAVNVAIPEFDGRIISVPVSFKERSKNGAESLYVVNEDRAARVAGIASRLAGLRGKANCNRRIAFVLTNSAAKASQVGGAVGLDAPASLLTTLHAMRARRYAIAELPETSDELIQELLGRGTYDSNYPLDPARAMRFSRAAYRKIYSVFPARPARRMQDFWGQPQDHGPSVKPAKKTDKKLLPTIAGKVVSIEENEPWADERDYLFAAMDLGNAMIALQPPRGYGIDPDAIYHTPDLPPTHHYTAFYRWLGTSQAEGGWGADAIVHMGKHGTLEWLPGKGVGLSGECFPDLLLGDMPLVYPFIINDPGEGSQSKRRAHAVIVDHLTPPMTSAETYGPLAELNQLVNEYYAVEKLDPVKLPYLQQQIWQLVESTNLKADLDLKTMMTRERGDHSHEWDDTLTPEGIPTQLASMNGNEVAHLIEDLDGYLCELGMAQIRDGLHILGQMPPLPEMLRSLTRLANASAPSLQASLATAFGFELIELLNRPGERLEPSRDLLGQPCHTRADALEIFDRASLDLYTMLDTLGFRSTVIGEVQRAVLGLESAGIAAALTFACDELVPKLEQSGDEIEHLLDALEGKYVPAGPAGAPTRGMAHILPTGRNFYAVDPRALPSQAAWRVGQQLAREAVARFYKEEGKYPEMMGLSVWGTSQMRTHGDDIAQAFALLGVKPLWNAQSRRLEGIEVIPLDQLGRPRVDVTLRISGFFRDAFPHLIDMYDQAISMLIELDEPLDQNFPRKHYLADIQAKKDLPTHEAEAQARYRIFGSKPGSYGAGILPLIETGNWQRDDDFAQAFLAWGGYAYGKGTDGVDAQPIFAERLKSIEVALHNQDNREHDIFDSDDYFQFHGGMIASIRALTGAQPKAYFGDSSRPESAQVRDLREEALRVYRSRVVNPKWIESIKRHGYKGGLELAATVDYIFGFDATAQIAPDFIYEGLAEHYALDRNMRDFLGASNPWALNAIAERLLEAAKRELWEVPAPETLNALRGVLLEAEMLLEAQGEQKRGAVS</sequence>
<evidence type="ECO:0000313" key="2">
    <source>
        <dbReference type="EMBL" id="RZU40151.1"/>
    </source>
</evidence>
<dbReference type="InterPro" id="IPR003672">
    <property type="entry name" value="CobN/Mg_chltase"/>
</dbReference>
<reference evidence="2 3" key="1">
    <citation type="submission" date="2019-02" db="EMBL/GenBank/DDBJ databases">
        <title>Genomic Encyclopedia of Archaeal and Bacterial Type Strains, Phase II (KMG-II): from individual species to whole genera.</title>
        <authorList>
            <person name="Goeker M."/>
        </authorList>
    </citation>
    <scope>NUCLEOTIDE SEQUENCE [LARGE SCALE GENOMIC DNA]</scope>
    <source>
        <strain evidence="2 3">DSM 18101</strain>
    </source>
</reference>
<organism evidence="2 3">
    <name type="scientific">Edaphobacter modestus</name>
    <dbReference type="NCBI Taxonomy" id="388466"/>
    <lineage>
        <taxon>Bacteria</taxon>
        <taxon>Pseudomonadati</taxon>
        <taxon>Acidobacteriota</taxon>
        <taxon>Terriglobia</taxon>
        <taxon>Terriglobales</taxon>
        <taxon>Acidobacteriaceae</taxon>
        <taxon>Edaphobacter</taxon>
    </lineage>
</organism>
<dbReference type="InterPro" id="IPR011953">
    <property type="entry name" value="Cobalto_CobN"/>
</dbReference>
<dbReference type="Proteomes" id="UP000292958">
    <property type="component" value="Unassembled WGS sequence"/>
</dbReference>
<proteinExistence type="predicted"/>
<dbReference type="NCBIfam" id="TIGR02257">
    <property type="entry name" value="cobalto_cobN"/>
    <property type="match status" value="1"/>
</dbReference>
<keyword evidence="3" id="KW-1185">Reference proteome</keyword>
<dbReference type="PANTHER" id="PTHR44119">
    <property type="entry name" value="MAGNESIUM-CHELATASE SUBUNIT CHLH, CHLOROPLASTIC"/>
    <property type="match status" value="1"/>
</dbReference>
<gene>
    <name evidence="2" type="ORF">BDD14_1584</name>
</gene>
<name>A0A4Q7YSZ7_9BACT</name>
<comment type="caution">
    <text evidence="2">The sequence shown here is derived from an EMBL/GenBank/DDBJ whole genome shotgun (WGS) entry which is preliminary data.</text>
</comment>
<evidence type="ECO:0000313" key="3">
    <source>
        <dbReference type="Proteomes" id="UP000292958"/>
    </source>
</evidence>
<dbReference type="EMBL" id="SHKW01000001">
    <property type="protein sequence ID" value="RZU40151.1"/>
    <property type="molecule type" value="Genomic_DNA"/>
</dbReference>
<dbReference type="GO" id="GO:0009236">
    <property type="term" value="P:cobalamin biosynthetic process"/>
    <property type="evidence" value="ECO:0007669"/>
    <property type="project" value="InterPro"/>
</dbReference>
<dbReference type="Pfam" id="PF02514">
    <property type="entry name" value="CobN-Mg_chel"/>
    <property type="match status" value="1"/>
</dbReference>
<dbReference type="CDD" id="cd02980">
    <property type="entry name" value="TRX_Fd_family"/>
    <property type="match status" value="1"/>
</dbReference>
<dbReference type="CDD" id="cd10150">
    <property type="entry name" value="CobN_like"/>
    <property type="match status" value="1"/>
</dbReference>